<comment type="caution">
    <text evidence="2">The sequence shown here is derived from an EMBL/GenBank/DDBJ whole genome shotgun (WGS) entry which is preliminary data.</text>
</comment>
<sequence length="96" mass="10519">MALAVSLVLCYGLSPLQYNGPPTSSADRKLPRQWCEGTVPEARSTIRSQDPSEKGALLFRPPNYHLNSSFCSEKGAFDCAWGREEESESHCVSGIV</sequence>
<dbReference type="AlphaFoldDB" id="A0AAV4TR99"/>
<evidence type="ECO:0000313" key="2">
    <source>
        <dbReference type="EMBL" id="GIY47694.1"/>
    </source>
</evidence>
<proteinExistence type="predicted"/>
<feature type="signal peptide" evidence="1">
    <location>
        <begin position="1"/>
        <end position="18"/>
    </location>
</feature>
<feature type="chain" id="PRO_5043383067" evidence="1">
    <location>
        <begin position="19"/>
        <end position="96"/>
    </location>
</feature>
<accession>A0AAV4TR99</accession>
<evidence type="ECO:0000313" key="3">
    <source>
        <dbReference type="Proteomes" id="UP001054945"/>
    </source>
</evidence>
<keyword evidence="1" id="KW-0732">Signal</keyword>
<gene>
    <name evidence="2" type="ORF">CEXT_588971</name>
</gene>
<keyword evidence="3" id="KW-1185">Reference proteome</keyword>
<protein>
    <submittedName>
        <fullName evidence="2">Uncharacterized protein</fullName>
    </submittedName>
</protein>
<dbReference type="EMBL" id="BPLR01011609">
    <property type="protein sequence ID" value="GIY47694.1"/>
    <property type="molecule type" value="Genomic_DNA"/>
</dbReference>
<evidence type="ECO:0000256" key="1">
    <source>
        <dbReference type="SAM" id="SignalP"/>
    </source>
</evidence>
<dbReference type="Proteomes" id="UP001054945">
    <property type="component" value="Unassembled WGS sequence"/>
</dbReference>
<name>A0AAV4TR99_CAEEX</name>
<reference evidence="2 3" key="1">
    <citation type="submission" date="2021-06" db="EMBL/GenBank/DDBJ databases">
        <title>Caerostris extrusa draft genome.</title>
        <authorList>
            <person name="Kono N."/>
            <person name="Arakawa K."/>
        </authorList>
    </citation>
    <scope>NUCLEOTIDE SEQUENCE [LARGE SCALE GENOMIC DNA]</scope>
</reference>
<organism evidence="2 3">
    <name type="scientific">Caerostris extrusa</name>
    <name type="common">Bark spider</name>
    <name type="synonym">Caerostris bankana</name>
    <dbReference type="NCBI Taxonomy" id="172846"/>
    <lineage>
        <taxon>Eukaryota</taxon>
        <taxon>Metazoa</taxon>
        <taxon>Ecdysozoa</taxon>
        <taxon>Arthropoda</taxon>
        <taxon>Chelicerata</taxon>
        <taxon>Arachnida</taxon>
        <taxon>Araneae</taxon>
        <taxon>Araneomorphae</taxon>
        <taxon>Entelegynae</taxon>
        <taxon>Araneoidea</taxon>
        <taxon>Araneidae</taxon>
        <taxon>Caerostris</taxon>
    </lineage>
</organism>